<accession>A0ABW7H6J5</accession>
<name>A0ABW7H6J5_9BURK</name>
<dbReference type="RefSeq" id="WP_394406189.1">
    <property type="nucleotide sequence ID" value="NZ_JBIGIC010000001.1"/>
</dbReference>
<sequence length="96" mass="10555">MLRTVVFIMALTVGLVGVGARLAGHAEATPAALWGVLIAAALLVERWRYRASAAASPDDGWQKTDERFVDPESGQTMRVLYNPRTGERRYEHDTLG</sequence>
<organism evidence="2 3">
    <name type="scientific">Pelomonas candidula</name>
    <dbReference type="NCBI Taxonomy" id="3299025"/>
    <lineage>
        <taxon>Bacteria</taxon>
        <taxon>Pseudomonadati</taxon>
        <taxon>Pseudomonadota</taxon>
        <taxon>Betaproteobacteria</taxon>
        <taxon>Burkholderiales</taxon>
        <taxon>Sphaerotilaceae</taxon>
        <taxon>Roseateles</taxon>
    </lineage>
</organism>
<evidence type="ECO:0000256" key="1">
    <source>
        <dbReference type="SAM" id="Phobius"/>
    </source>
</evidence>
<evidence type="ECO:0000313" key="3">
    <source>
        <dbReference type="Proteomes" id="UP001606134"/>
    </source>
</evidence>
<keyword evidence="1" id="KW-0472">Membrane</keyword>
<evidence type="ECO:0000313" key="2">
    <source>
        <dbReference type="EMBL" id="MFG6485513.1"/>
    </source>
</evidence>
<feature type="transmembrane region" description="Helical" evidence="1">
    <location>
        <begin position="29"/>
        <end position="47"/>
    </location>
</feature>
<proteinExistence type="predicted"/>
<keyword evidence="1" id="KW-1133">Transmembrane helix</keyword>
<reference evidence="2 3" key="1">
    <citation type="submission" date="2024-08" db="EMBL/GenBank/DDBJ databases">
        <authorList>
            <person name="Lu H."/>
        </authorList>
    </citation>
    <scope>NUCLEOTIDE SEQUENCE [LARGE SCALE GENOMIC DNA]</scope>
    <source>
        <strain evidence="2 3">BYS78W</strain>
    </source>
</reference>
<dbReference type="Proteomes" id="UP001606134">
    <property type="component" value="Unassembled WGS sequence"/>
</dbReference>
<gene>
    <name evidence="2" type="ORF">ACG04R_02445</name>
</gene>
<keyword evidence="1" id="KW-0812">Transmembrane</keyword>
<protein>
    <submittedName>
        <fullName evidence="2">Uncharacterized protein</fullName>
    </submittedName>
</protein>
<dbReference type="EMBL" id="JBIGIC010000001">
    <property type="protein sequence ID" value="MFG6485513.1"/>
    <property type="molecule type" value="Genomic_DNA"/>
</dbReference>
<comment type="caution">
    <text evidence="2">The sequence shown here is derived from an EMBL/GenBank/DDBJ whole genome shotgun (WGS) entry which is preliminary data.</text>
</comment>
<keyword evidence="3" id="KW-1185">Reference proteome</keyword>